<keyword evidence="6" id="KW-1185">Reference proteome</keyword>
<evidence type="ECO:0000313" key="5">
    <source>
        <dbReference type="EMBL" id="QPK78599.1"/>
    </source>
</evidence>
<reference evidence="5 6" key="1">
    <citation type="submission" date="2020-11" db="EMBL/GenBank/DDBJ databases">
        <title>Corynebacterium sp. ZJ-599.</title>
        <authorList>
            <person name="Zhou J."/>
        </authorList>
    </citation>
    <scope>NUCLEOTIDE SEQUENCE [LARGE SCALE GENOMIC DNA]</scope>
    <source>
        <strain evidence="5 6">ZJ-599</strain>
    </source>
</reference>
<feature type="signal peptide" evidence="4">
    <location>
        <begin position="1"/>
        <end position="26"/>
    </location>
</feature>
<dbReference type="KEGG" id="cliz:G7Y31_08560"/>
<protein>
    <submittedName>
        <fullName evidence="5">Ribonuclease</fullName>
    </submittedName>
</protein>
<dbReference type="GO" id="GO:0003723">
    <property type="term" value="F:RNA binding"/>
    <property type="evidence" value="ECO:0007669"/>
    <property type="project" value="InterPro"/>
</dbReference>
<dbReference type="Proteomes" id="UP000594681">
    <property type="component" value="Chromosome"/>
</dbReference>
<feature type="region of interest" description="Disordered" evidence="3">
    <location>
        <begin position="40"/>
        <end position="70"/>
    </location>
</feature>
<name>A0A7T0KDN9_9CORY</name>
<dbReference type="InterPro" id="IPR016191">
    <property type="entry name" value="Ribonuclease/ribotoxin"/>
</dbReference>
<organism evidence="5 6">
    <name type="scientific">Corynebacterium lizhenjunii</name>
    <dbReference type="NCBI Taxonomy" id="2709394"/>
    <lineage>
        <taxon>Bacteria</taxon>
        <taxon>Bacillati</taxon>
        <taxon>Actinomycetota</taxon>
        <taxon>Actinomycetes</taxon>
        <taxon>Mycobacteriales</taxon>
        <taxon>Corynebacteriaceae</taxon>
        <taxon>Corynebacterium</taxon>
    </lineage>
</organism>
<dbReference type="SUPFAM" id="SSF53933">
    <property type="entry name" value="Microbial ribonucleases"/>
    <property type="match status" value="1"/>
</dbReference>
<dbReference type="Gene3D" id="3.10.450.30">
    <property type="entry name" value="Microbial ribonucleases"/>
    <property type="match status" value="1"/>
</dbReference>
<keyword evidence="2" id="KW-0378">Hydrolase</keyword>
<dbReference type="GO" id="GO:0004521">
    <property type="term" value="F:RNA endonuclease activity"/>
    <property type="evidence" value="ECO:0007669"/>
    <property type="project" value="InterPro"/>
</dbReference>
<feature type="chain" id="PRO_5039237707" evidence="4">
    <location>
        <begin position="27"/>
        <end position="162"/>
    </location>
</feature>
<dbReference type="Pfam" id="PF00545">
    <property type="entry name" value="Ribonuclease"/>
    <property type="match status" value="1"/>
</dbReference>
<sequence>MPKAPRHFPTLKPAVGSALVAGLLLAVPLGGCEFADAPTASTAPSATPASGSFEGASASSGAVPPCEELPPEVEDTVADILAGGPFAYPDNDNARFGNYEGVLPEQARNYYREYTVDTPGLRHRGARRIVTGGPAPTAPQVWYYTADHYHSFCQIPSHVTER</sequence>
<evidence type="ECO:0000256" key="3">
    <source>
        <dbReference type="SAM" id="MobiDB-lite"/>
    </source>
</evidence>
<dbReference type="EMBL" id="CP064954">
    <property type="protein sequence ID" value="QPK78599.1"/>
    <property type="molecule type" value="Genomic_DNA"/>
</dbReference>
<dbReference type="GO" id="GO:0016787">
    <property type="term" value="F:hydrolase activity"/>
    <property type="evidence" value="ECO:0007669"/>
    <property type="project" value="UniProtKB-KW"/>
</dbReference>
<dbReference type="InterPro" id="IPR000026">
    <property type="entry name" value="N1-like"/>
</dbReference>
<evidence type="ECO:0000256" key="4">
    <source>
        <dbReference type="SAM" id="SignalP"/>
    </source>
</evidence>
<keyword evidence="1" id="KW-0540">Nuclease</keyword>
<dbReference type="AlphaFoldDB" id="A0A7T0KDN9"/>
<proteinExistence type="predicted"/>
<evidence type="ECO:0000313" key="6">
    <source>
        <dbReference type="Proteomes" id="UP000594681"/>
    </source>
</evidence>
<evidence type="ECO:0000256" key="2">
    <source>
        <dbReference type="ARBA" id="ARBA00022801"/>
    </source>
</evidence>
<keyword evidence="4" id="KW-0732">Signal</keyword>
<accession>A0A7T0KDN9</accession>
<evidence type="ECO:0000256" key="1">
    <source>
        <dbReference type="ARBA" id="ARBA00022722"/>
    </source>
</evidence>
<feature type="compositionally biased region" description="Low complexity" evidence="3">
    <location>
        <begin position="40"/>
        <end position="66"/>
    </location>
</feature>
<gene>
    <name evidence="5" type="ORF">G7Y31_08560</name>
</gene>